<comment type="caution">
    <text evidence="7">The sequence shown here is derived from an EMBL/GenBank/DDBJ whole genome shotgun (WGS) entry which is preliminary data.</text>
</comment>
<dbReference type="SUPFAM" id="SSF53383">
    <property type="entry name" value="PLP-dependent transferases"/>
    <property type="match status" value="1"/>
</dbReference>
<dbReference type="InterPro" id="IPR015421">
    <property type="entry name" value="PyrdxlP-dep_Trfase_major"/>
</dbReference>
<evidence type="ECO:0000256" key="5">
    <source>
        <dbReference type="ARBA" id="ARBA00023163"/>
    </source>
</evidence>
<dbReference type="GO" id="GO:0030170">
    <property type="term" value="F:pyridoxal phosphate binding"/>
    <property type="evidence" value="ECO:0007669"/>
    <property type="project" value="InterPro"/>
</dbReference>
<dbReference type="CDD" id="cd07377">
    <property type="entry name" value="WHTH_GntR"/>
    <property type="match status" value="1"/>
</dbReference>
<dbReference type="SUPFAM" id="SSF46785">
    <property type="entry name" value="Winged helix' DNA-binding domain"/>
    <property type="match status" value="1"/>
</dbReference>
<dbReference type="PANTHER" id="PTHR46577">
    <property type="entry name" value="HTH-TYPE TRANSCRIPTIONAL REGULATORY PROTEIN GABR"/>
    <property type="match status" value="1"/>
</dbReference>
<gene>
    <name evidence="7" type="ORF">DFR58_102169</name>
</gene>
<dbReference type="Pfam" id="PF00155">
    <property type="entry name" value="Aminotran_1_2"/>
    <property type="match status" value="1"/>
</dbReference>
<sequence length="462" mass="52500">MLGIKLERKSEQPLKRQIYAQLREQIMDGQLNAKDELPSSRELAKTLGVSRNTVGEAYDMLIAEGFAISRQGAATQVAEGVSVKKGEQAVIREKPSQAYTIKADFRTGRPDLRQFPQYLWRQFLHKASMETPSELYGYTGPQGLPALRTEISLWLFRSRGLKINAEDIFITSGATHALHILAELLCGKGGKVLMEDPCHSGMLQTFRKKGCLIEPIPVDNQGMMTQYLQYKDPCAVYVTPSHQFPLGGILSAARRAELVRFARENGVYIIEDDYDSEFRYSGEPISPLYAMDQQNVIYVGTFSKSLFPALRIGYVVLPKPLHRKWSDIRTYMDVQNPIFEQAALAEFMRTRKLDRHIQKMRRIYGQRRRVLLELFKEAFGSGWTPYGDAAGLHVAVDFPGIQFDEAFRKGCLQNGIYITPVEKHCIVREAHQSKLLIGYGHLEHDEIREGITMLRDAMDSMI</sequence>
<dbReference type="CDD" id="cd00609">
    <property type="entry name" value="AAT_like"/>
    <property type="match status" value="1"/>
</dbReference>
<dbReference type="InterPro" id="IPR036390">
    <property type="entry name" value="WH_DNA-bd_sf"/>
</dbReference>
<dbReference type="Gene3D" id="3.40.640.10">
    <property type="entry name" value="Type I PLP-dependent aspartate aminotransferase-like (Major domain)"/>
    <property type="match status" value="1"/>
</dbReference>
<keyword evidence="4" id="KW-0238">DNA-binding</keyword>
<evidence type="ECO:0000256" key="4">
    <source>
        <dbReference type="ARBA" id="ARBA00023125"/>
    </source>
</evidence>
<dbReference type="Gene3D" id="1.10.10.10">
    <property type="entry name" value="Winged helix-like DNA-binding domain superfamily/Winged helix DNA-binding domain"/>
    <property type="match status" value="1"/>
</dbReference>
<name>A0A369BEY7_9FIRM</name>
<keyword evidence="2" id="KW-0663">Pyridoxal phosphate</keyword>
<dbReference type="PRINTS" id="PR00035">
    <property type="entry name" value="HTHGNTR"/>
</dbReference>
<evidence type="ECO:0000256" key="3">
    <source>
        <dbReference type="ARBA" id="ARBA00023015"/>
    </source>
</evidence>
<accession>A0A369BEY7</accession>
<feature type="domain" description="HTH gntR-type" evidence="6">
    <location>
        <begin position="12"/>
        <end position="80"/>
    </location>
</feature>
<proteinExistence type="inferred from homology"/>
<dbReference type="InterPro" id="IPR000524">
    <property type="entry name" value="Tscrpt_reg_HTH_GntR"/>
</dbReference>
<evidence type="ECO:0000256" key="2">
    <source>
        <dbReference type="ARBA" id="ARBA00022898"/>
    </source>
</evidence>
<reference evidence="7 8" key="1">
    <citation type="submission" date="2018-07" db="EMBL/GenBank/DDBJ databases">
        <title>Genomic Encyclopedia of Type Strains, Phase IV (KMG-IV): sequencing the most valuable type-strain genomes for metagenomic binning, comparative biology and taxonomic classification.</title>
        <authorList>
            <person name="Goeker M."/>
        </authorList>
    </citation>
    <scope>NUCLEOTIDE SEQUENCE [LARGE SCALE GENOMIC DNA]</scope>
    <source>
        <strain evidence="7 8">DSM 27016</strain>
    </source>
</reference>
<dbReference type="GO" id="GO:0003700">
    <property type="term" value="F:DNA-binding transcription factor activity"/>
    <property type="evidence" value="ECO:0007669"/>
    <property type="project" value="InterPro"/>
</dbReference>
<evidence type="ECO:0000313" key="8">
    <source>
        <dbReference type="Proteomes" id="UP000253034"/>
    </source>
</evidence>
<dbReference type="Proteomes" id="UP000253034">
    <property type="component" value="Unassembled WGS sequence"/>
</dbReference>
<dbReference type="SMART" id="SM00345">
    <property type="entry name" value="HTH_GNTR"/>
    <property type="match status" value="1"/>
</dbReference>
<dbReference type="EMBL" id="QPJT01000002">
    <property type="protein sequence ID" value="RCX20100.1"/>
    <property type="molecule type" value="Genomic_DNA"/>
</dbReference>
<dbReference type="InterPro" id="IPR015424">
    <property type="entry name" value="PyrdxlP-dep_Trfase"/>
</dbReference>
<keyword evidence="5" id="KW-0804">Transcription</keyword>
<organism evidence="7 8">
    <name type="scientific">Anaerobacterium chartisolvens</name>
    <dbReference type="NCBI Taxonomy" id="1297424"/>
    <lineage>
        <taxon>Bacteria</taxon>
        <taxon>Bacillati</taxon>
        <taxon>Bacillota</taxon>
        <taxon>Clostridia</taxon>
        <taxon>Eubacteriales</taxon>
        <taxon>Oscillospiraceae</taxon>
        <taxon>Anaerobacterium</taxon>
    </lineage>
</organism>
<dbReference type="OrthoDB" id="9808770at2"/>
<comment type="similarity">
    <text evidence="1">In the C-terminal section; belongs to the class-I pyridoxal-phosphate-dependent aminotransferase family.</text>
</comment>
<dbReference type="AlphaFoldDB" id="A0A369BEY7"/>
<dbReference type="PROSITE" id="PS50949">
    <property type="entry name" value="HTH_GNTR"/>
    <property type="match status" value="1"/>
</dbReference>
<dbReference type="PANTHER" id="PTHR46577:SF1">
    <property type="entry name" value="HTH-TYPE TRANSCRIPTIONAL REGULATORY PROTEIN GABR"/>
    <property type="match status" value="1"/>
</dbReference>
<dbReference type="InterPro" id="IPR004839">
    <property type="entry name" value="Aminotransferase_I/II_large"/>
</dbReference>
<dbReference type="Pfam" id="PF00392">
    <property type="entry name" value="GntR"/>
    <property type="match status" value="1"/>
</dbReference>
<evidence type="ECO:0000313" key="7">
    <source>
        <dbReference type="EMBL" id="RCX20100.1"/>
    </source>
</evidence>
<keyword evidence="8" id="KW-1185">Reference proteome</keyword>
<keyword evidence="3" id="KW-0805">Transcription regulation</keyword>
<dbReference type="InterPro" id="IPR051446">
    <property type="entry name" value="HTH_trans_reg/aminotransferase"/>
</dbReference>
<evidence type="ECO:0000256" key="1">
    <source>
        <dbReference type="ARBA" id="ARBA00005384"/>
    </source>
</evidence>
<dbReference type="InterPro" id="IPR036388">
    <property type="entry name" value="WH-like_DNA-bd_sf"/>
</dbReference>
<evidence type="ECO:0000259" key="6">
    <source>
        <dbReference type="PROSITE" id="PS50949"/>
    </source>
</evidence>
<dbReference type="RefSeq" id="WP_114296214.1">
    <property type="nucleotide sequence ID" value="NZ_QPJT01000002.1"/>
</dbReference>
<dbReference type="GO" id="GO:0003677">
    <property type="term" value="F:DNA binding"/>
    <property type="evidence" value="ECO:0007669"/>
    <property type="project" value="UniProtKB-KW"/>
</dbReference>
<protein>
    <submittedName>
        <fullName evidence="7">GntR family transcriptional regulator</fullName>
    </submittedName>
</protein>